<reference evidence="2 3" key="1">
    <citation type="submission" date="2017-08" db="EMBL/GenBank/DDBJ databases">
        <title>Virgibacillus indicus sp. nov. and Virgibacillus profoundi sp. nov, two moderately halophilic bacteria isolated from marine sediment by using the Microfluidic Streak Plate.</title>
        <authorList>
            <person name="Xu B."/>
            <person name="Hu B."/>
            <person name="Wang J."/>
            <person name="Zhu Y."/>
            <person name="Huang L."/>
            <person name="Du W."/>
            <person name="Huang Y."/>
        </authorList>
    </citation>
    <scope>NUCLEOTIDE SEQUENCE [LARGE SCALE GENOMIC DNA]</scope>
    <source>
        <strain evidence="2 3">IO3-P3-H5</strain>
    </source>
</reference>
<organism evidence="2 3">
    <name type="scientific">Virgibacillus profundi</name>
    <dbReference type="NCBI Taxonomy" id="2024555"/>
    <lineage>
        <taxon>Bacteria</taxon>
        <taxon>Bacillati</taxon>
        <taxon>Bacillota</taxon>
        <taxon>Bacilli</taxon>
        <taxon>Bacillales</taxon>
        <taxon>Bacillaceae</taxon>
        <taxon>Virgibacillus</taxon>
    </lineage>
</organism>
<comment type="caution">
    <text evidence="2">The sequence shown here is derived from an EMBL/GenBank/DDBJ whole genome shotgun (WGS) entry which is preliminary data.</text>
</comment>
<sequence length="61" mass="6854">MTATETHFADLRAAGEPPRATHSGVSPMPFLPQDKEGYVSETSHAEKVFFFFKESSMCFLR</sequence>
<dbReference type="Proteomes" id="UP000218887">
    <property type="component" value="Unassembled WGS sequence"/>
</dbReference>
<evidence type="ECO:0000256" key="1">
    <source>
        <dbReference type="SAM" id="MobiDB-lite"/>
    </source>
</evidence>
<name>A0A2A2IE00_9BACI</name>
<dbReference type="EMBL" id="NPOA01000006">
    <property type="protein sequence ID" value="PAV29802.1"/>
    <property type="molecule type" value="Genomic_DNA"/>
</dbReference>
<evidence type="ECO:0000313" key="2">
    <source>
        <dbReference type="EMBL" id="PAV29802.1"/>
    </source>
</evidence>
<protein>
    <submittedName>
        <fullName evidence="2">Uncharacterized protein</fullName>
    </submittedName>
</protein>
<proteinExistence type="predicted"/>
<accession>A0A2A2IE00</accession>
<dbReference type="AlphaFoldDB" id="A0A2A2IE00"/>
<gene>
    <name evidence="2" type="ORF">CIL05_10585</name>
</gene>
<evidence type="ECO:0000313" key="3">
    <source>
        <dbReference type="Proteomes" id="UP000218887"/>
    </source>
</evidence>
<feature type="region of interest" description="Disordered" evidence="1">
    <location>
        <begin position="1"/>
        <end position="33"/>
    </location>
</feature>
<keyword evidence="3" id="KW-1185">Reference proteome</keyword>